<keyword evidence="3" id="KW-1185">Reference proteome</keyword>
<comment type="caution">
    <text evidence="2">The sequence shown here is derived from an EMBL/GenBank/DDBJ whole genome shotgun (WGS) entry which is preliminary data.</text>
</comment>
<feature type="transmembrane region" description="Helical" evidence="1">
    <location>
        <begin position="26"/>
        <end position="45"/>
    </location>
</feature>
<organism evidence="2 3">
    <name type="scientific">Nocardia suismassiliense</name>
    <dbReference type="NCBI Taxonomy" id="2077092"/>
    <lineage>
        <taxon>Bacteria</taxon>
        <taxon>Bacillati</taxon>
        <taxon>Actinomycetota</taxon>
        <taxon>Actinomycetes</taxon>
        <taxon>Mycobacteriales</taxon>
        <taxon>Nocardiaceae</taxon>
        <taxon>Nocardia</taxon>
    </lineage>
</organism>
<keyword evidence="1" id="KW-0812">Transmembrane</keyword>
<name>A0ABW6QWD8_9NOCA</name>
<keyword evidence="1" id="KW-1133">Transmembrane helix</keyword>
<dbReference type="Proteomes" id="UP001601948">
    <property type="component" value="Unassembled WGS sequence"/>
</dbReference>
<reference evidence="2 3" key="1">
    <citation type="submission" date="2024-10" db="EMBL/GenBank/DDBJ databases">
        <title>The Natural Products Discovery Center: Release of the First 8490 Sequenced Strains for Exploring Actinobacteria Biosynthetic Diversity.</title>
        <authorList>
            <person name="Kalkreuter E."/>
            <person name="Kautsar S.A."/>
            <person name="Yang D."/>
            <person name="Bader C.D."/>
            <person name="Teijaro C.N."/>
            <person name="Fluegel L."/>
            <person name="Davis C.M."/>
            <person name="Simpson J.R."/>
            <person name="Lauterbach L."/>
            <person name="Steele A.D."/>
            <person name="Gui C."/>
            <person name="Meng S."/>
            <person name="Li G."/>
            <person name="Viehrig K."/>
            <person name="Ye F."/>
            <person name="Su P."/>
            <person name="Kiefer A.F."/>
            <person name="Nichols A."/>
            <person name="Cepeda A.J."/>
            <person name="Yan W."/>
            <person name="Fan B."/>
            <person name="Jiang Y."/>
            <person name="Adhikari A."/>
            <person name="Zheng C.-J."/>
            <person name="Schuster L."/>
            <person name="Cowan T.M."/>
            <person name="Smanski M.J."/>
            <person name="Chevrette M.G."/>
            <person name="De Carvalho L.P.S."/>
            <person name="Shen B."/>
        </authorList>
    </citation>
    <scope>NUCLEOTIDE SEQUENCE [LARGE SCALE GENOMIC DNA]</scope>
    <source>
        <strain evidence="2 3">NPDC003040</strain>
    </source>
</reference>
<keyword evidence="1" id="KW-0472">Membrane</keyword>
<evidence type="ECO:0000313" key="3">
    <source>
        <dbReference type="Proteomes" id="UP001601948"/>
    </source>
</evidence>
<dbReference type="EMBL" id="JBIAPI010000005">
    <property type="protein sequence ID" value="MFF3225557.1"/>
    <property type="molecule type" value="Genomic_DNA"/>
</dbReference>
<dbReference type="RefSeq" id="WP_387720072.1">
    <property type="nucleotide sequence ID" value="NZ_JBIAPI010000005.1"/>
</dbReference>
<evidence type="ECO:0008006" key="4">
    <source>
        <dbReference type="Google" id="ProtNLM"/>
    </source>
</evidence>
<sequence>MTEQSFTQSDPGDSPQSNVWSLRPRMVALIVVAALVAGTLVGGIATRLSRPGVAATPTDASPTPTFVTGLADGGTGRVGPWSLALSDVTVIGPADRPDRFVVTVVAKNVTKLPAYPENLRFFDAIRDDKGSSSGRDGVTRIDCAQKTAVRYPAPA</sequence>
<gene>
    <name evidence="2" type="ORF">ACFYV7_22375</name>
</gene>
<accession>A0ABW6QWD8</accession>
<evidence type="ECO:0000313" key="2">
    <source>
        <dbReference type="EMBL" id="MFF3225557.1"/>
    </source>
</evidence>
<evidence type="ECO:0000256" key="1">
    <source>
        <dbReference type="SAM" id="Phobius"/>
    </source>
</evidence>
<protein>
    <recommendedName>
        <fullName evidence="4">DUF4352 domain-containing protein</fullName>
    </recommendedName>
</protein>
<proteinExistence type="predicted"/>